<keyword evidence="5" id="KW-0547">Nucleotide-binding</keyword>
<name>A0A3S3RXI5_9HYPH</name>
<keyword evidence="4" id="KW-0808">Transferase</keyword>
<keyword evidence="3 9" id="KW-0597">Phosphoprotein</keyword>
<protein>
    <recommendedName>
        <fullName evidence="2">histidine kinase</fullName>
        <ecNumber evidence="2">2.7.13.3</ecNumber>
    </recommendedName>
</protein>
<reference evidence="13 14" key="1">
    <citation type="submission" date="2019-01" db="EMBL/GenBank/DDBJ databases">
        <title>The draft genome of Rhizobium sp. 24NR.</title>
        <authorList>
            <person name="Liu L."/>
            <person name="Liang L."/>
            <person name="Shi S."/>
            <person name="Xu L."/>
            <person name="Wang X."/>
            <person name="Li L."/>
            <person name="Zhang X."/>
        </authorList>
    </citation>
    <scope>NUCLEOTIDE SEQUENCE [LARGE SCALE GENOMIC DNA]</scope>
    <source>
        <strain evidence="13 14">24NR</strain>
    </source>
</reference>
<evidence type="ECO:0000256" key="9">
    <source>
        <dbReference type="PROSITE-ProRule" id="PRU00169"/>
    </source>
</evidence>
<keyword evidence="10" id="KW-0472">Membrane</keyword>
<dbReference type="InterPro" id="IPR003661">
    <property type="entry name" value="HisK_dim/P_dom"/>
</dbReference>
<evidence type="ECO:0000259" key="11">
    <source>
        <dbReference type="PROSITE" id="PS50109"/>
    </source>
</evidence>
<dbReference type="SUPFAM" id="SSF52172">
    <property type="entry name" value="CheY-like"/>
    <property type="match status" value="1"/>
</dbReference>
<evidence type="ECO:0000256" key="5">
    <source>
        <dbReference type="ARBA" id="ARBA00022741"/>
    </source>
</evidence>
<dbReference type="PRINTS" id="PR00344">
    <property type="entry name" value="BCTRLSENSOR"/>
</dbReference>
<dbReference type="SMART" id="SM00387">
    <property type="entry name" value="HATPase_c"/>
    <property type="match status" value="1"/>
</dbReference>
<dbReference type="EMBL" id="SBIP01000001">
    <property type="protein sequence ID" value="RWX80801.1"/>
    <property type="molecule type" value="Genomic_DNA"/>
</dbReference>
<gene>
    <name evidence="13" type="ORF">EPK99_00190</name>
</gene>
<dbReference type="EC" id="2.7.13.3" evidence="2"/>
<dbReference type="InterPro" id="IPR005467">
    <property type="entry name" value="His_kinase_dom"/>
</dbReference>
<dbReference type="InterPro" id="IPR036097">
    <property type="entry name" value="HisK_dim/P_sf"/>
</dbReference>
<feature type="domain" description="Histidine kinase" evidence="11">
    <location>
        <begin position="330"/>
        <end position="548"/>
    </location>
</feature>
<evidence type="ECO:0000256" key="3">
    <source>
        <dbReference type="ARBA" id="ARBA00022553"/>
    </source>
</evidence>
<dbReference type="GO" id="GO:0005524">
    <property type="term" value="F:ATP binding"/>
    <property type="evidence" value="ECO:0007669"/>
    <property type="project" value="UniProtKB-KW"/>
</dbReference>
<evidence type="ECO:0000256" key="8">
    <source>
        <dbReference type="ARBA" id="ARBA00023012"/>
    </source>
</evidence>
<evidence type="ECO:0000256" key="6">
    <source>
        <dbReference type="ARBA" id="ARBA00022777"/>
    </source>
</evidence>
<evidence type="ECO:0000256" key="2">
    <source>
        <dbReference type="ARBA" id="ARBA00012438"/>
    </source>
</evidence>
<evidence type="ECO:0000256" key="7">
    <source>
        <dbReference type="ARBA" id="ARBA00022840"/>
    </source>
</evidence>
<dbReference type="InterPro" id="IPR004358">
    <property type="entry name" value="Sig_transdc_His_kin-like_C"/>
</dbReference>
<evidence type="ECO:0000256" key="4">
    <source>
        <dbReference type="ARBA" id="ARBA00022679"/>
    </source>
</evidence>
<keyword evidence="14" id="KW-1185">Reference proteome</keyword>
<keyword evidence="10" id="KW-1133">Transmembrane helix</keyword>
<dbReference type="InterPro" id="IPR003594">
    <property type="entry name" value="HATPase_dom"/>
</dbReference>
<comment type="caution">
    <text evidence="13">The sequence shown here is derived from an EMBL/GenBank/DDBJ whole genome shotgun (WGS) entry which is preliminary data.</text>
</comment>
<dbReference type="PANTHER" id="PTHR43065:SF46">
    <property type="entry name" value="C4-DICARBOXYLATE TRANSPORT SENSOR PROTEIN DCTB"/>
    <property type="match status" value="1"/>
</dbReference>
<feature type="transmembrane region" description="Helical" evidence="10">
    <location>
        <begin position="282"/>
        <end position="302"/>
    </location>
</feature>
<dbReference type="InterPro" id="IPR001789">
    <property type="entry name" value="Sig_transdc_resp-reg_receiver"/>
</dbReference>
<feature type="modified residue" description="4-aspartylphosphate" evidence="9">
    <location>
        <position position="617"/>
    </location>
</feature>
<dbReference type="RefSeq" id="WP_128440629.1">
    <property type="nucleotide sequence ID" value="NZ_SBIP01000001.1"/>
</dbReference>
<dbReference type="InterPro" id="IPR036890">
    <property type="entry name" value="HATPase_C_sf"/>
</dbReference>
<dbReference type="Pfam" id="PF02518">
    <property type="entry name" value="HATPase_c"/>
    <property type="match status" value="1"/>
</dbReference>
<dbReference type="PANTHER" id="PTHR43065">
    <property type="entry name" value="SENSOR HISTIDINE KINASE"/>
    <property type="match status" value="1"/>
</dbReference>
<accession>A0A3S3RXI5</accession>
<dbReference type="PROSITE" id="PS50109">
    <property type="entry name" value="HIS_KIN"/>
    <property type="match status" value="1"/>
</dbReference>
<evidence type="ECO:0000256" key="10">
    <source>
        <dbReference type="SAM" id="Phobius"/>
    </source>
</evidence>
<evidence type="ECO:0000313" key="14">
    <source>
        <dbReference type="Proteomes" id="UP000287687"/>
    </source>
</evidence>
<dbReference type="PROSITE" id="PS50110">
    <property type="entry name" value="RESPONSE_REGULATORY"/>
    <property type="match status" value="1"/>
</dbReference>
<dbReference type="Proteomes" id="UP000287687">
    <property type="component" value="Unassembled WGS sequence"/>
</dbReference>
<dbReference type="OrthoDB" id="9796100at2"/>
<dbReference type="Gene3D" id="1.10.287.130">
    <property type="match status" value="1"/>
</dbReference>
<dbReference type="InterPro" id="IPR011006">
    <property type="entry name" value="CheY-like_superfamily"/>
</dbReference>
<dbReference type="SUPFAM" id="SSF47384">
    <property type="entry name" value="Homodimeric domain of signal transducing histidine kinase"/>
    <property type="match status" value="1"/>
</dbReference>
<keyword evidence="6 13" id="KW-0418">Kinase</keyword>
<dbReference type="Gene3D" id="3.40.50.2300">
    <property type="match status" value="1"/>
</dbReference>
<keyword evidence="8" id="KW-0902">Two-component regulatory system</keyword>
<evidence type="ECO:0000256" key="1">
    <source>
        <dbReference type="ARBA" id="ARBA00000085"/>
    </source>
</evidence>
<dbReference type="SUPFAM" id="SSF55874">
    <property type="entry name" value="ATPase domain of HSP90 chaperone/DNA topoisomerase II/histidine kinase"/>
    <property type="match status" value="1"/>
</dbReference>
<dbReference type="GO" id="GO:0000155">
    <property type="term" value="F:phosphorelay sensor kinase activity"/>
    <property type="evidence" value="ECO:0007669"/>
    <property type="project" value="InterPro"/>
</dbReference>
<dbReference type="Pfam" id="PF00072">
    <property type="entry name" value="Response_reg"/>
    <property type="match status" value="1"/>
</dbReference>
<comment type="catalytic activity">
    <reaction evidence="1">
        <text>ATP + protein L-histidine = ADP + protein N-phospho-L-histidine.</text>
        <dbReference type="EC" id="2.7.13.3"/>
    </reaction>
</comment>
<dbReference type="SMART" id="SM00448">
    <property type="entry name" value="REC"/>
    <property type="match status" value="1"/>
</dbReference>
<organism evidence="13 14">
    <name type="scientific">Neorhizobium lilium</name>
    <dbReference type="NCBI Taxonomy" id="2503024"/>
    <lineage>
        <taxon>Bacteria</taxon>
        <taxon>Pseudomonadati</taxon>
        <taxon>Pseudomonadota</taxon>
        <taxon>Alphaproteobacteria</taxon>
        <taxon>Hyphomicrobiales</taxon>
        <taxon>Rhizobiaceae</taxon>
        <taxon>Rhizobium/Agrobacterium group</taxon>
        <taxon>Neorhizobium</taxon>
    </lineage>
</organism>
<evidence type="ECO:0000259" key="12">
    <source>
        <dbReference type="PROSITE" id="PS50110"/>
    </source>
</evidence>
<sequence>MTPNDHKQRLMAKSRPFLLLALAALIPVAIISGVIDVYVIQARKATLEQVLRERAGYAAAALSKEVSMQIQLLTMLSDSPRLDPPVDRRDFLELAGRMRMRIPAWQIIRVTDPRGRILLSNPPLHSGPGAVVVEADSNDRVFDTGKPAIGNVVRGPGGLAAFPVRVPVSRDGKTVYGLTAVIAAQTLTDVLRSNGLPVTWAAWIESESGTLLASSVGNVDFVGGPVAALRKTPVFDGLGLTQMADGEELQSYSAKVDGLPWRVTLGMPLGQYQALSAQSFRFLVLIVMLTAVLSSFAIWLFVRELRARRIEEAAIANWQRMDALGRLTGGVAHDFNNLLMVFQSGVESIRRRRNDEKRLDQVLNMMVEAVDRGKSMTQRLLSFSRRSNRGAETILLQKPIGDAEKLFQQAALDNVTLNMAIDRDLWPVTIDPQALTTALINIVTNAREAMASGGGVTIKARNVQDLFAETKKLVGPGIVITVSDDGPGIPRQYVHRVFEPFFTTKGAAASGLGLTQVYSFAERSGGMATAANGDSRGSSISIYLPRASGEAVLAASPEASAPFLPRKVLIVDDNAASLQAARLGVEELGLEVAAAGSGQEALAILDGAQDLDLVLSDVMMPGMNGLQLRDEVRRRFPAIGFALMTGYSEDLEAGAKAGVPVLSKPFTADELRYALVRAMEDRDRKAENVIPLWRVATAD</sequence>
<dbReference type="AlphaFoldDB" id="A0A3S3RXI5"/>
<dbReference type="Gene3D" id="3.30.565.10">
    <property type="entry name" value="Histidine kinase-like ATPase, C-terminal domain"/>
    <property type="match status" value="1"/>
</dbReference>
<proteinExistence type="predicted"/>
<feature type="domain" description="Response regulatory" evidence="12">
    <location>
        <begin position="567"/>
        <end position="679"/>
    </location>
</feature>
<dbReference type="SMART" id="SM00388">
    <property type="entry name" value="HisKA"/>
    <property type="match status" value="1"/>
</dbReference>
<keyword evidence="10" id="KW-0812">Transmembrane</keyword>
<evidence type="ECO:0000313" key="13">
    <source>
        <dbReference type="EMBL" id="RWX80801.1"/>
    </source>
</evidence>
<keyword evidence="7" id="KW-0067">ATP-binding</keyword>